<protein>
    <submittedName>
        <fullName evidence="1">Uncharacterized protein</fullName>
    </submittedName>
</protein>
<organism evidence="1 2">
    <name type="scientific">Turneriella parva (strain ATCC BAA-1111 / DSM 21527 / NCTC 11395 / H)</name>
    <name type="common">Leptospira parva</name>
    <dbReference type="NCBI Taxonomy" id="869212"/>
    <lineage>
        <taxon>Bacteria</taxon>
        <taxon>Pseudomonadati</taxon>
        <taxon>Spirochaetota</taxon>
        <taxon>Spirochaetia</taxon>
        <taxon>Leptospirales</taxon>
        <taxon>Leptospiraceae</taxon>
        <taxon>Turneriella</taxon>
    </lineage>
</organism>
<dbReference type="STRING" id="869212.Turpa_1309"/>
<proteinExistence type="predicted"/>
<gene>
    <name evidence="1" type="ordered locus">Turpa_1309</name>
</gene>
<dbReference type="RefSeq" id="WP_014802472.1">
    <property type="nucleotide sequence ID" value="NC_018020.1"/>
</dbReference>
<dbReference type="EMBL" id="CP002959">
    <property type="protein sequence ID" value="AFM11957.1"/>
    <property type="molecule type" value="Genomic_DNA"/>
</dbReference>
<keyword evidence="2" id="KW-1185">Reference proteome</keyword>
<sequence>MDEGSRGMLDSYKSGIDNYVKRLGNDHPKIVPLLALFAEFEALGEKCSDYGAFHEAASAQNFYGRLTNLMTEAAMAQPASGASNEPTVAQAAQGYHAAYNSLSAEMKAGPTGKAYERIFAIEKEAATALQFTRRLAEEHLLVDISRVQLIAEFQRAQQVIRDAAKHTGGGGISVPATEAYLRATIEAMQQAKSITEIEYLAQARADIAQLATLWDSGFMNALYHMFGNALSGYMMAETEENRQEVESSARFLGDYFGVDWQALHGVSRVWSFFSVTLWPTVSKDYASKNITTAEGFRDYMKGYFDKAMKDKPPVAVNAANRTAFFWGKTLPLAEIHRTLLNPPDLLAG</sequence>
<evidence type="ECO:0000313" key="1">
    <source>
        <dbReference type="EMBL" id="AFM11957.1"/>
    </source>
</evidence>
<evidence type="ECO:0000313" key="2">
    <source>
        <dbReference type="Proteomes" id="UP000006048"/>
    </source>
</evidence>
<dbReference type="Proteomes" id="UP000006048">
    <property type="component" value="Chromosome"/>
</dbReference>
<accession>I4B3V0</accession>
<dbReference type="HOGENOM" id="CLU_796792_0_0_12"/>
<name>I4B3V0_TURPD</name>
<dbReference type="OrthoDB" id="318556at2"/>
<dbReference type="AlphaFoldDB" id="I4B3V0"/>
<reference evidence="1 2" key="1">
    <citation type="submission" date="2012-06" db="EMBL/GenBank/DDBJ databases">
        <title>The complete chromosome of genome of Turneriella parva DSM 21527.</title>
        <authorList>
            <consortium name="US DOE Joint Genome Institute (JGI-PGF)"/>
            <person name="Lucas S."/>
            <person name="Han J."/>
            <person name="Lapidus A."/>
            <person name="Bruce D."/>
            <person name="Goodwin L."/>
            <person name="Pitluck S."/>
            <person name="Peters L."/>
            <person name="Kyrpides N."/>
            <person name="Mavromatis K."/>
            <person name="Ivanova N."/>
            <person name="Mikhailova N."/>
            <person name="Chertkov O."/>
            <person name="Detter J.C."/>
            <person name="Tapia R."/>
            <person name="Han C."/>
            <person name="Land M."/>
            <person name="Hauser L."/>
            <person name="Markowitz V."/>
            <person name="Cheng J.-F."/>
            <person name="Hugenholtz P."/>
            <person name="Woyke T."/>
            <person name="Wu D."/>
            <person name="Gronow S."/>
            <person name="Wellnitz S."/>
            <person name="Brambilla E."/>
            <person name="Klenk H.-P."/>
            <person name="Eisen J.A."/>
        </authorList>
    </citation>
    <scope>NUCLEOTIDE SEQUENCE [LARGE SCALE GENOMIC DNA]</scope>
    <source>
        <strain evidence="2">ATCC BAA-1111 / DSM 21527 / NCTC 11395 / H</strain>
    </source>
</reference>
<dbReference type="KEGG" id="tpx:Turpa_1309"/>